<dbReference type="GO" id="GO:0005975">
    <property type="term" value="P:carbohydrate metabolic process"/>
    <property type="evidence" value="ECO:0007669"/>
    <property type="project" value="UniProtKB-ARBA"/>
</dbReference>
<sequence>MLKENSKQTNNRYFFTGFFMVLFILFQGCDTTKTEYWVIDNLEKIGGYNVSVVGNPEIVETELGKAVKFDGDGDLLLVDSNPLGNTKEFTVEVIFKPAACYPENTAPRFIHFQDPNDLREKRLMIELRINEQNQCYLDGYLKTDTSSLVLIDETLVHPTNEWLHAAVTYQNNCLTTYINGQKQLSGEVGYKAAFINPEGKVAIGGRMNKVSWYNGLVKTVKVTDKALDPEGFMAIND</sequence>
<comment type="caution">
    <text evidence="2">The sequence shown here is derived from an EMBL/GenBank/DDBJ whole genome shotgun (WGS) entry which is preliminary data.</text>
</comment>
<organism evidence="2 3">
    <name type="scientific">Draconibacterium aestuarii</name>
    <dbReference type="NCBI Taxonomy" id="2998507"/>
    <lineage>
        <taxon>Bacteria</taxon>
        <taxon>Pseudomonadati</taxon>
        <taxon>Bacteroidota</taxon>
        <taxon>Bacteroidia</taxon>
        <taxon>Marinilabiliales</taxon>
        <taxon>Prolixibacteraceae</taxon>
        <taxon>Draconibacterium</taxon>
    </lineage>
</organism>
<dbReference type="SUPFAM" id="SSF49899">
    <property type="entry name" value="Concanavalin A-like lectins/glucanases"/>
    <property type="match status" value="1"/>
</dbReference>
<keyword evidence="1" id="KW-1133">Transmembrane helix</keyword>
<keyword evidence="3" id="KW-1185">Reference proteome</keyword>
<name>A0A9X3F7Q6_9BACT</name>
<keyword evidence="1" id="KW-0812">Transmembrane</keyword>
<gene>
    <name evidence="2" type="ORF">OU798_16520</name>
</gene>
<evidence type="ECO:0000313" key="3">
    <source>
        <dbReference type="Proteomes" id="UP001145087"/>
    </source>
</evidence>
<dbReference type="EMBL" id="JAPOHD010000030">
    <property type="protein sequence ID" value="MCY1721960.1"/>
    <property type="molecule type" value="Genomic_DNA"/>
</dbReference>
<reference evidence="2" key="1">
    <citation type="submission" date="2022-11" db="EMBL/GenBank/DDBJ databases">
        <title>Marilongibacter aestuarii gen. nov., sp. nov., isolated from tidal flat sediment.</title>
        <authorList>
            <person name="Jiayan W."/>
        </authorList>
    </citation>
    <scope>NUCLEOTIDE SEQUENCE</scope>
    <source>
        <strain evidence="2">Z1-6</strain>
    </source>
</reference>
<evidence type="ECO:0000313" key="2">
    <source>
        <dbReference type="EMBL" id="MCY1721960.1"/>
    </source>
</evidence>
<dbReference type="Proteomes" id="UP001145087">
    <property type="component" value="Unassembled WGS sequence"/>
</dbReference>
<keyword evidence="1" id="KW-0472">Membrane</keyword>
<dbReference type="Pfam" id="PF13385">
    <property type="entry name" value="Laminin_G_3"/>
    <property type="match status" value="1"/>
</dbReference>
<proteinExistence type="predicted"/>
<dbReference type="PROSITE" id="PS51257">
    <property type="entry name" value="PROKAR_LIPOPROTEIN"/>
    <property type="match status" value="1"/>
</dbReference>
<accession>A0A9X3F7Q6</accession>
<dbReference type="GO" id="GO:0004553">
    <property type="term" value="F:hydrolase activity, hydrolyzing O-glycosyl compounds"/>
    <property type="evidence" value="ECO:0007669"/>
    <property type="project" value="UniProtKB-ARBA"/>
</dbReference>
<dbReference type="AlphaFoldDB" id="A0A9X3F7Q6"/>
<feature type="transmembrane region" description="Helical" evidence="1">
    <location>
        <begin position="12"/>
        <end position="28"/>
    </location>
</feature>
<protein>
    <submittedName>
        <fullName evidence="2">LamG domain-containing protein</fullName>
    </submittedName>
</protein>
<dbReference type="Gene3D" id="2.60.120.200">
    <property type="match status" value="1"/>
</dbReference>
<dbReference type="InterPro" id="IPR013320">
    <property type="entry name" value="ConA-like_dom_sf"/>
</dbReference>
<evidence type="ECO:0000256" key="1">
    <source>
        <dbReference type="SAM" id="Phobius"/>
    </source>
</evidence>
<dbReference type="RefSeq" id="WP_343334290.1">
    <property type="nucleotide sequence ID" value="NZ_JAPOHD010000030.1"/>
</dbReference>